<feature type="region of interest" description="Disordered" evidence="11">
    <location>
        <begin position="1"/>
        <end position="26"/>
    </location>
</feature>
<dbReference type="Proteomes" id="UP000289340">
    <property type="component" value="Chromosome 16"/>
</dbReference>
<evidence type="ECO:0000313" key="16">
    <source>
        <dbReference type="Proteomes" id="UP000289340"/>
    </source>
</evidence>
<feature type="transmembrane region" description="Helical" evidence="12">
    <location>
        <begin position="943"/>
        <end position="975"/>
    </location>
</feature>
<dbReference type="PANTHER" id="PTHR43394">
    <property type="entry name" value="ATP-DEPENDENT PERMEASE MDL1, MITOCHONDRIAL"/>
    <property type="match status" value="1"/>
</dbReference>
<feature type="transmembrane region" description="Helical" evidence="12">
    <location>
        <begin position="442"/>
        <end position="460"/>
    </location>
</feature>
<evidence type="ECO:0000256" key="4">
    <source>
        <dbReference type="ARBA" id="ARBA00022692"/>
    </source>
</evidence>
<dbReference type="SMART" id="SM00382">
    <property type="entry name" value="AAA"/>
    <property type="match status" value="2"/>
</dbReference>
<dbReference type="GO" id="GO:0005524">
    <property type="term" value="F:ATP binding"/>
    <property type="evidence" value="ECO:0007669"/>
    <property type="project" value="UniProtKB-KW"/>
</dbReference>
<dbReference type="GO" id="GO:0016887">
    <property type="term" value="F:ATP hydrolysis activity"/>
    <property type="evidence" value="ECO:0007669"/>
    <property type="project" value="InterPro"/>
</dbReference>
<keyword evidence="16" id="KW-1185">Reference proteome</keyword>
<evidence type="ECO:0000259" key="14">
    <source>
        <dbReference type="PROSITE" id="PS50929"/>
    </source>
</evidence>
<keyword evidence="7" id="KW-0067">ATP-binding</keyword>
<protein>
    <submittedName>
        <fullName evidence="15">ABC transporter B family member 19</fullName>
    </submittedName>
</protein>
<keyword evidence="5" id="KW-0677">Repeat</keyword>
<dbReference type="GO" id="GO:0005743">
    <property type="term" value="C:mitochondrial inner membrane"/>
    <property type="evidence" value="ECO:0007669"/>
    <property type="project" value="TreeGrafter"/>
</dbReference>
<feature type="region of interest" description="Disordered" evidence="11">
    <location>
        <begin position="40"/>
        <end position="64"/>
    </location>
</feature>
<gene>
    <name evidence="15" type="ORF">D0Y65_042357</name>
</gene>
<dbReference type="GO" id="GO:0015421">
    <property type="term" value="F:ABC-type oligopeptide transporter activity"/>
    <property type="evidence" value="ECO:0007669"/>
    <property type="project" value="TreeGrafter"/>
</dbReference>
<evidence type="ECO:0000256" key="10">
    <source>
        <dbReference type="ARBA" id="ARBA00023180"/>
    </source>
</evidence>
<dbReference type="CDD" id="cd18578">
    <property type="entry name" value="ABC_6TM_Pgp_ABCB1_D2_like"/>
    <property type="match status" value="1"/>
</dbReference>
<evidence type="ECO:0000256" key="2">
    <source>
        <dbReference type="ARBA" id="ARBA00007577"/>
    </source>
</evidence>
<feature type="transmembrane region" description="Helical" evidence="12">
    <location>
        <begin position="293"/>
        <end position="313"/>
    </location>
</feature>
<dbReference type="PROSITE" id="PS50893">
    <property type="entry name" value="ABC_TRANSPORTER_2"/>
    <property type="match status" value="2"/>
</dbReference>
<dbReference type="EMBL" id="QZWG01000016">
    <property type="protein sequence ID" value="RZB59008.1"/>
    <property type="molecule type" value="Genomic_DNA"/>
</dbReference>
<dbReference type="FunFam" id="1.20.1560.10:FF:000155">
    <property type="entry name" value="ATP-binding cassette transporter, subfamily B, member 2, group MDR/PGP protein PpABCB2"/>
    <property type="match status" value="1"/>
</dbReference>
<feature type="transmembrane region" description="Helical" evidence="12">
    <location>
        <begin position="418"/>
        <end position="436"/>
    </location>
</feature>
<accession>A0A445GCW8</accession>
<dbReference type="PROSITE" id="PS00211">
    <property type="entry name" value="ABC_TRANSPORTER_1"/>
    <property type="match status" value="2"/>
</dbReference>
<dbReference type="InterPro" id="IPR039421">
    <property type="entry name" value="Type_1_exporter"/>
</dbReference>
<dbReference type="FunFam" id="1.20.1560.10:FF:000288">
    <property type="entry name" value="ABC transporter B family member 19"/>
    <property type="match status" value="1"/>
</dbReference>
<dbReference type="SUPFAM" id="SSF90123">
    <property type="entry name" value="ABC transporter transmembrane region"/>
    <property type="match status" value="2"/>
</dbReference>
<dbReference type="CDD" id="cd18577">
    <property type="entry name" value="ABC_6TM_Pgp_ABCB1_D1_like"/>
    <property type="match status" value="1"/>
</dbReference>
<comment type="caution">
    <text evidence="15">The sequence shown here is derived from an EMBL/GenBank/DDBJ whole genome shotgun (WGS) entry which is preliminary data.</text>
</comment>
<keyword evidence="4 12" id="KW-0812">Transmembrane</keyword>
<keyword evidence="9 12" id="KW-0472">Membrane</keyword>
<dbReference type="SUPFAM" id="SSF52540">
    <property type="entry name" value="P-loop containing nucleoside triphosphate hydrolases"/>
    <property type="match status" value="2"/>
</dbReference>
<feature type="region of interest" description="Disordered" evidence="11">
    <location>
        <begin position="155"/>
        <end position="180"/>
    </location>
</feature>
<evidence type="ECO:0000256" key="1">
    <source>
        <dbReference type="ARBA" id="ARBA00004651"/>
    </source>
</evidence>
<proteinExistence type="inferred from homology"/>
<feature type="compositionally biased region" description="Low complexity" evidence="11">
    <location>
        <begin position="1"/>
        <end position="15"/>
    </location>
</feature>
<dbReference type="InterPro" id="IPR003439">
    <property type="entry name" value="ABC_transporter-like_ATP-bd"/>
</dbReference>
<feature type="transmembrane region" description="Helical" evidence="12">
    <location>
        <begin position="1067"/>
        <end position="1087"/>
    </location>
</feature>
<dbReference type="Pfam" id="PF00664">
    <property type="entry name" value="ABC_membrane"/>
    <property type="match status" value="2"/>
</dbReference>
<comment type="similarity">
    <text evidence="2">Belongs to the ABC transporter superfamily. ABCB family. Multidrug resistance exporter (TC 3.A.1.201) subfamily.</text>
</comment>
<dbReference type="Gene3D" id="3.40.50.300">
    <property type="entry name" value="P-loop containing nucleotide triphosphate hydrolases"/>
    <property type="match status" value="2"/>
</dbReference>
<feature type="domain" description="ABC transmembrane type-1" evidence="14">
    <location>
        <begin position="949"/>
        <end position="1233"/>
    </location>
</feature>
<evidence type="ECO:0000256" key="7">
    <source>
        <dbReference type="ARBA" id="ARBA00022840"/>
    </source>
</evidence>
<feature type="domain" description="ABC transporter" evidence="13">
    <location>
        <begin position="1269"/>
        <end position="1505"/>
    </location>
</feature>
<evidence type="ECO:0000256" key="12">
    <source>
        <dbReference type="SAM" id="Phobius"/>
    </source>
</evidence>
<keyword evidence="8 12" id="KW-1133">Transmembrane helix</keyword>
<dbReference type="GO" id="GO:0090374">
    <property type="term" value="P:oligopeptide export from mitochondrion"/>
    <property type="evidence" value="ECO:0007669"/>
    <property type="project" value="TreeGrafter"/>
</dbReference>
<dbReference type="InterPro" id="IPR017871">
    <property type="entry name" value="ABC_transporter-like_CS"/>
</dbReference>
<dbReference type="GO" id="GO:0005886">
    <property type="term" value="C:plasma membrane"/>
    <property type="evidence" value="ECO:0007669"/>
    <property type="project" value="UniProtKB-SubCell"/>
</dbReference>
<feature type="domain" description="ABC transmembrane type-1" evidence="14">
    <location>
        <begin position="297"/>
        <end position="585"/>
    </location>
</feature>
<keyword evidence="3" id="KW-0813">Transport</keyword>
<evidence type="ECO:0000256" key="5">
    <source>
        <dbReference type="ARBA" id="ARBA00022737"/>
    </source>
</evidence>
<feature type="transmembrane region" description="Helical" evidence="12">
    <location>
        <begin position="1093"/>
        <end position="1115"/>
    </location>
</feature>
<dbReference type="Pfam" id="PF00005">
    <property type="entry name" value="ABC_tran"/>
    <property type="match status" value="2"/>
</dbReference>
<dbReference type="PROSITE" id="PS50929">
    <property type="entry name" value="ABC_TM1F"/>
    <property type="match status" value="2"/>
</dbReference>
<dbReference type="InterPro" id="IPR027417">
    <property type="entry name" value="P-loop_NTPase"/>
</dbReference>
<feature type="transmembrane region" description="Helical" evidence="12">
    <location>
        <begin position="1207"/>
        <end position="1228"/>
    </location>
</feature>
<keyword evidence="6" id="KW-0547">Nucleotide-binding</keyword>
<dbReference type="InterPro" id="IPR003593">
    <property type="entry name" value="AAA+_ATPase"/>
</dbReference>
<dbReference type="FunFam" id="3.40.50.300:FF:002064">
    <property type="entry name" value="Multidrug resistance protein 1, 2, 3"/>
    <property type="match status" value="1"/>
</dbReference>
<feature type="domain" description="ABC transporter" evidence="13">
    <location>
        <begin position="620"/>
        <end position="856"/>
    </location>
</feature>
<name>A0A445GCW8_GLYSO</name>
<reference evidence="15 16" key="1">
    <citation type="submission" date="2018-09" db="EMBL/GenBank/DDBJ databases">
        <title>A high-quality reference genome of wild soybean provides a powerful tool to mine soybean genomes.</title>
        <authorList>
            <person name="Xie M."/>
            <person name="Chung C.Y.L."/>
            <person name="Li M.-W."/>
            <person name="Wong F.-L."/>
            <person name="Chan T.-F."/>
            <person name="Lam H.-M."/>
        </authorList>
    </citation>
    <scope>NUCLEOTIDE SEQUENCE [LARGE SCALE GENOMIC DNA]</scope>
    <source>
        <strain evidence="16">cv. W05</strain>
        <tissue evidence="15">Hypocotyl of etiolated seedlings</tissue>
    </source>
</reference>
<feature type="transmembrane region" description="Helical" evidence="12">
    <location>
        <begin position="1172"/>
        <end position="1195"/>
    </location>
</feature>
<dbReference type="Gramene" id="XM_028350840.1">
    <property type="protein sequence ID" value="XP_028206641.1"/>
    <property type="gene ID" value="LOC114390154"/>
</dbReference>
<evidence type="ECO:0000256" key="8">
    <source>
        <dbReference type="ARBA" id="ARBA00022989"/>
    </source>
</evidence>
<evidence type="ECO:0000256" key="9">
    <source>
        <dbReference type="ARBA" id="ARBA00023136"/>
    </source>
</evidence>
<dbReference type="PANTHER" id="PTHR43394:SF11">
    <property type="entry name" value="ATP-BINDING CASSETTE TRANSPORTER"/>
    <property type="match status" value="1"/>
</dbReference>
<evidence type="ECO:0000256" key="11">
    <source>
        <dbReference type="SAM" id="MobiDB-lite"/>
    </source>
</evidence>
<dbReference type="InterPro" id="IPR036640">
    <property type="entry name" value="ABC1_TM_sf"/>
</dbReference>
<dbReference type="Gene3D" id="1.20.1560.10">
    <property type="entry name" value="ABC transporter type 1, transmembrane domain"/>
    <property type="match status" value="2"/>
</dbReference>
<dbReference type="CDD" id="cd03249">
    <property type="entry name" value="ABC_MTABC3_MDL1_MDL2"/>
    <property type="match status" value="2"/>
</dbReference>
<dbReference type="FunFam" id="3.40.50.300:FF:000066">
    <property type="entry name" value="ABC transporter B family member 1"/>
    <property type="match status" value="1"/>
</dbReference>
<feature type="transmembrane region" description="Helical" evidence="12">
    <location>
        <begin position="525"/>
        <end position="544"/>
    </location>
</feature>
<keyword evidence="10" id="KW-0325">Glycoprotein</keyword>
<feature type="transmembrane region" description="Helical" evidence="12">
    <location>
        <begin position="344"/>
        <end position="366"/>
    </location>
</feature>
<evidence type="ECO:0000256" key="3">
    <source>
        <dbReference type="ARBA" id="ARBA00022448"/>
    </source>
</evidence>
<dbReference type="InterPro" id="IPR011527">
    <property type="entry name" value="ABC1_TM_dom"/>
</dbReference>
<evidence type="ECO:0000259" key="13">
    <source>
        <dbReference type="PROSITE" id="PS50893"/>
    </source>
</evidence>
<evidence type="ECO:0000313" key="15">
    <source>
        <dbReference type="EMBL" id="RZB59008.1"/>
    </source>
</evidence>
<evidence type="ECO:0000256" key="6">
    <source>
        <dbReference type="ARBA" id="ARBA00022741"/>
    </source>
</evidence>
<sequence length="1515" mass="166538">MAADSFSFEGDSFSSHQRRHYPTPVSYHTVYGSGSGSFISSSSLTNPRARRRNPVPATPFASDDDHSWQGEVSWKFEATGWRDYSTNFGSVLSPWPESSPSGHSRVFRRSANDYYLSRTSRFRGLANSSYEQSGYGRVELQSYDARDNDYSYFDQHSRPQGLSRSGFIQEKSSKKCKTSPLAEEDELSMIDYSITHDHVISPNRNGHGLELPYSKHGHGGDYGGNYHVGHDGPSSHGSQIYRSGGDYTYSHHDIEKLSAYDEEGEEDMDEEDARPPKTVGIFSLFKYSTKLDLVLVFVGCLGALINGGSLPWYSYLFGDVVNKISEAENDKAQMMKDVERICKFMAGLAAVVVFGAYLQITCWRLVGERAAQRIRTEYLRAVLRQDITFFDTDINTGDIMHGIASDVAQIQEVMGEKMAHFIHHIFTFICGYAVGFKRSWKVSLVVFSVTPLTMFCGMAYKALYGGLTAKEEASYRKAGSIAEQAISSIRTVFSFVAESKLAGKYAELLQKSAPIGARVGFAKGIGMGVIYLITYSTWALAFWYGSVLIARNELDGGSAIACFFGVNVGGRGLALALSYFAQFGQGTVAASRVFYIIERIPEIDSYSPEGRKLSGVRGRIELKSVSFAYPSRPDSLILHSLNLVLPSSKTVALVGASGGGKSTIFALIERFYDPIEGIITLDGHDLRTLQVKWLRDQIGMVGQEPILFATSILENVMMGKDNATKKEAIAACIAADAHSFISSLPLSYDTQVGDRGTKLSGGQKQRIALARAMVKDPKILLLDEPTSALDAESESAVQRAIDKISASRTTIVIAHRIATVKNAHAIVVLEHGSVTEIGDHRQLMAKAGAYYNLVKLATEAISKPLAIENEMQNANDLSIYDKPISGLSGSRYLVDDIDIPWPKGLKSTQEEEEKKHQDMEDKQDKMARKYSLSEVWKLQKPEFVMLFSGLILGMFAGAILSLFPLVLGISLGVYFGHDTHKMKRDVGRLCLTLVGLGFGCILSMTGQQGFCGWAGSKLTQRVRDLLFQSILKQEPGWFDFEENSTGVLVSRLSLDCVSFRSVLGDRFSVLLMGLSSAAVGLGVSFAFNWRLTLVAAAVTPFALGASYISLIINVGPRVDNDSYAKASNIASGAVSNIRTVTTFSAQEQIVKSFDRALSEPRRKSLRSSQLQGLMFGLFQGSMYGAYTLTLWFGAYLVEHDKAKLGDVFKIFLILVLSSFSVGQLAGLAPDTTMAAAAIPAVQDIIKRRPLIDNDRTKGRIVDRSKRFNIEFKMVTFAYPSRPEVTVLRDFCLKVKGGSTVALVGPSGSGKSTVIWLTQRFYDPDQGKVMMSGIDLREIDVKWLRRQMALVGQEPSLFAGSIRENIAFGDPNASWTEIEEAAKEAYIHKFISGLPQGYETQVGESGVQLSGGQKQRIAIARAILKKSRVLLLDEASSALDLESEKHIQEALKKVTKEATTIIVAHRLSTIREADKIAVMRDGEVVEYGSHDNLMASNQNGLYACLVRAETEANAFA</sequence>
<comment type="subcellular location">
    <subcellularLocation>
        <location evidence="1">Cell membrane</location>
        <topology evidence="1">Multi-pass membrane protein</topology>
    </subcellularLocation>
</comment>
<organism evidence="15 16">
    <name type="scientific">Glycine soja</name>
    <name type="common">Wild soybean</name>
    <dbReference type="NCBI Taxonomy" id="3848"/>
    <lineage>
        <taxon>Eukaryota</taxon>
        <taxon>Viridiplantae</taxon>
        <taxon>Streptophyta</taxon>
        <taxon>Embryophyta</taxon>
        <taxon>Tracheophyta</taxon>
        <taxon>Spermatophyta</taxon>
        <taxon>Magnoliopsida</taxon>
        <taxon>eudicotyledons</taxon>
        <taxon>Gunneridae</taxon>
        <taxon>Pentapetalae</taxon>
        <taxon>rosids</taxon>
        <taxon>fabids</taxon>
        <taxon>Fabales</taxon>
        <taxon>Fabaceae</taxon>
        <taxon>Papilionoideae</taxon>
        <taxon>50 kb inversion clade</taxon>
        <taxon>NPAAA clade</taxon>
        <taxon>indigoferoid/millettioid clade</taxon>
        <taxon>Phaseoleae</taxon>
        <taxon>Glycine</taxon>
        <taxon>Glycine subgen. Soja</taxon>
    </lineage>
</organism>